<gene>
    <name evidence="2" type="ORF">FGO68_gene11744</name>
</gene>
<accession>A0A8J8NKG5</accession>
<feature type="transmembrane region" description="Helical" evidence="1">
    <location>
        <begin position="308"/>
        <end position="327"/>
    </location>
</feature>
<sequence length="348" mass="40042">MLSLDFDEGINQGRPQVQEKFLKHPDKAHFILKINSEAFIDLIELHAIEQGGATLNDSYGLKFLLYPIFRKENQEGRETAVLSFKSDFMNTVAWAEGTSPEEFANVYWIPKNSNLENAYTLESTGVLNYILTDEIDPKFLKEMKQKFKIEQKSNLNKVFIVDLKNMSTIDNALNKICSVLAKQVSTLKEIMDGFYEFGLMSSFLLCLLLETFLSFWLVMESNDWDFNRGIQVLIYIGFLLASFIFNFVVLFILDAIGIVPFDQKSLAVILYTILWLITHLTLGILKFLNVIKSGIQPDIKLYSIHFGVYVGLAIVLCVGGVLIKYWYDQRGVRSYKEYLYGRHRLHAQ</sequence>
<dbReference type="EMBL" id="RRYP01012314">
    <property type="protein sequence ID" value="TNV77197.1"/>
    <property type="molecule type" value="Genomic_DNA"/>
</dbReference>
<evidence type="ECO:0000313" key="3">
    <source>
        <dbReference type="Proteomes" id="UP000785679"/>
    </source>
</evidence>
<reference evidence="2" key="1">
    <citation type="submission" date="2019-06" db="EMBL/GenBank/DDBJ databases">
        <authorList>
            <person name="Zheng W."/>
        </authorList>
    </citation>
    <scope>NUCLEOTIDE SEQUENCE</scope>
    <source>
        <strain evidence="2">QDHG01</strain>
    </source>
</reference>
<name>A0A8J8NKG5_HALGN</name>
<keyword evidence="1" id="KW-0812">Transmembrane</keyword>
<dbReference type="AlphaFoldDB" id="A0A8J8NKG5"/>
<proteinExistence type="predicted"/>
<evidence type="ECO:0000256" key="1">
    <source>
        <dbReference type="SAM" id="Phobius"/>
    </source>
</evidence>
<evidence type="ECO:0000313" key="2">
    <source>
        <dbReference type="EMBL" id="TNV77197.1"/>
    </source>
</evidence>
<comment type="caution">
    <text evidence="2">The sequence shown here is derived from an EMBL/GenBank/DDBJ whole genome shotgun (WGS) entry which is preliminary data.</text>
</comment>
<keyword evidence="3" id="KW-1185">Reference proteome</keyword>
<protein>
    <submittedName>
        <fullName evidence="2">Uncharacterized protein</fullName>
    </submittedName>
</protein>
<feature type="transmembrane region" description="Helical" evidence="1">
    <location>
        <begin position="230"/>
        <end position="253"/>
    </location>
</feature>
<organism evidence="2 3">
    <name type="scientific">Halteria grandinella</name>
    <dbReference type="NCBI Taxonomy" id="5974"/>
    <lineage>
        <taxon>Eukaryota</taxon>
        <taxon>Sar</taxon>
        <taxon>Alveolata</taxon>
        <taxon>Ciliophora</taxon>
        <taxon>Intramacronucleata</taxon>
        <taxon>Spirotrichea</taxon>
        <taxon>Stichotrichia</taxon>
        <taxon>Sporadotrichida</taxon>
        <taxon>Halteriidae</taxon>
        <taxon>Halteria</taxon>
    </lineage>
</organism>
<feature type="transmembrane region" description="Helical" evidence="1">
    <location>
        <begin position="197"/>
        <end position="218"/>
    </location>
</feature>
<keyword evidence="1" id="KW-0472">Membrane</keyword>
<keyword evidence="1" id="KW-1133">Transmembrane helix</keyword>
<dbReference type="Proteomes" id="UP000785679">
    <property type="component" value="Unassembled WGS sequence"/>
</dbReference>
<feature type="transmembrane region" description="Helical" evidence="1">
    <location>
        <begin position="265"/>
        <end position="288"/>
    </location>
</feature>